<accession>A0ABV0CEU8</accession>
<dbReference type="Proteomes" id="UP001405405">
    <property type="component" value="Unassembled WGS sequence"/>
</dbReference>
<dbReference type="InterPro" id="IPR002611">
    <property type="entry name" value="IstB_ATP-bd"/>
</dbReference>
<protein>
    <submittedName>
        <fullName evidence="2">ATP-binding protein</fullName>
    </submittedName>
</protein>
<dbReference type="EMBL" id="JAYFSJ010000002">
    <property type="protein sequence ID" value="MEN7429667.1"/>
    <property type="molecule type" value="Genomic_DNA"/>
</dbReference>
<keyword evidence="2" id="KW-0067">ATP-binding</keyword>
<dbReference type="SMART" id="SM00382">
    <property type="entry name" value="AAA"/>
    <property type="match status" value="1"/>
</dbReference>
<dbReference type="SUPFAM" id="SSF52540">
    <property type="entry name" value="P-loop containing nucleoside triphosphate hydrolases"/>
    <property type="match status" value="1"/>
</dbReference>
<feature type="domain" description="AAA+ ATPase" evidence="1">
    <location>
        <begin position="106"/>
        <end position="225"/>
    </location>
</feature>
<gene>
    <name evidence="2" type="ORF">VA599_02850</name>
</gene>
<proteinExistence type="predicted"/>
<dbReference type="InterPro" id="IPR027417">
    <property type="entry name" value="P-loop_NTPase"/>
</dbReference>
<dbReference type="GO" id="GO:0005524">
    <property type="term" value="F:ATP binding"/>
    <property type="evidence" value="ECO:0007669"/>
    <property type="project" value="UniProtKB-KW"/>
</dbReference>
<evidence type="ECO:0000259" key="1">
    <source>
        <dbReference type="SMART" id="SM00382"/>
    </source>
</evidence>
<organism evidence="2 3">
    <name type="scientific">Chromobacterium indicum</name>
    <dbReference type="NCBI Taxonomy" id="3110228"/>
    <lineage>
        <taxon>Bacteria</taxon>
        <taxon>Pseudomonadati</taxon>
        <taxon>Pseudomonadota</taxon>
        <taxon>Betaproteobacteria</taxon>
        <taxon>Neisseriales</taxon>
        <taxon>Chromobacteriaceae</taxon>
        <taxon>Chromobacterium</taxon>
    </lineage>
</organism>
<dbReference type="RefSeq" id="WP_346787617.1">
    <property type="nucleotide sequence ID" value="NZ_JAYFSJ010000002.1"/>
</dbReference>
<dbReference type="CDD" id="cd00009">
    <property type="entry name" value="AAA"/>
    <property type="match status" value="1"/>
</dbReference>
<keyword evidence="3" id="KW-1185">Reference proteome</keyword>
<sequence length="251" mass="27803">MSEALQYFPRVASLRGLARVSGHCATHGEFVAHVLPGRVPLCLRCDVEREAANRLAEQRRAVLWGCGVPGTFREAKFRDLLEVCPEQVAVLQAFKGWVARVGKDRSAGNVVMVGSTGTGKTHMASAAALNLIAHCGLDVRYVTSDQMRVEVCETWGKPGRSENVELRRLAMCPLLIIDEVDILDSNGHGLRILTNVIAARSRAGFPTVFISNQTKERLIEIVGQRAVSRMYENALVLQCYWEDFRARRIGN</sequence>
<dbReference type="InterPro" id="IPR003593">
    <property type="entry name" value="AAA+_ATPase"/>
</dbReference>
<name>A0ABV0CEU8_9NEIS</name>
<dbReference type="PANTHER" id="PTHR30050">
    <property type="entry name" value="CHROMOSOMAL REPLICATION INITIATOR PROTEIN DNAA"/>
    <property type="match status" value="1"/>
</dbReference>
<dbReference type="Pfam" id="PF01695">
    <property type="entry name" value="IstB_IS21"/>
    <property type="match status" value="1"/>
</dbReference>
<keyword evidence="2" id="KW-0547">Nucleotide-binding</keyword>
<dbReference type="PANTHER" id="PTHR30050:SF4">
    <property type="entry name" value="ATP-BINDING PROTEIN RV3427C IN INSERTION SEQUENCE-RELATED"/>
    <property type="match status" value="1"/>
</dbReference>
<evidence type="ECO:0000313" key="3">
    <source>
        <dbReference type="Proteomes" id="UP001405405"/>
    </source>
</evidence>
<reference evidence="2 3" key="1">
    <citation type="submission" date="2023-12" db="EMBL/GenBank/DDBJ databases">
        <title>Chromobacterium sp. strain TRC.1.1.SA producing antimicrobial pigment.</title>
        <authorList>
            <person name="Verma N."/>
            <person name="Choksket S."/>
            <person name="Pinnaka A.K."/>
            <person name="Korpole S."/>
        </authorList>
    </citation>
    <scope>NUCLEOTIDE SEQUENCE [LARGE SCALE GENOMIC DNA]</scope>
    <source>
        <strain evidence="2 3">TRC1.1.SA</strain>
    </source>
</reference>
<evidence type="ECO:0000313" key="2">
    <source>
        <dbReference type="EMBL" id="MEN7429667.1"/>
    </source>
</evidence>
<comment type="caution">
    <text evidence="2">The sequence shown here is derived from an EMBL/GenBank/DDBJ whole genome shotgun (WGS) entry which is preliminary data.</text>
</comment>
<dbReference type="Gene3D" id="3.40.50.300">
    <property type="entry name" value="P-loop containing nucleotide triphosphate hydrolases"/>
    <property type="match status" value="1"/>
</dbReference>